<dbReference type="RefSeq" id="WP_320687414.1">
    <property type="nucleotide sequence ID" value="NZ_JAXBLV010000186.1"/>
</dbReference>
<dbReference type="Pfam" id="PF07583">
    <property type="entry name" value="PSCyt2"/>
    <property type="match status" value="1"/>
</dbReference>
<evidence type="ECO:0000313" key="5">
    <source>
        <dbReference type="Proteomes" id="UP001272242"/>
    </source>
</evidence>
<accession>A0ABU5F4U9</accession>
<sequence>MRLKTLFALLLVSAGAPARAADVSFEREVLPALTRAGCNMGACHGNLNGKGGLKLSLKGEDPAGDHAVLTRDMLARRTDPIRPDESLLLQKATAQVPHEGGARFTKTSSEYVIVREWVANGCRTDAPGAPTLTKLVVTPGSKVLVEPADRFHVKAVAHFSDGTTRDVTSLAAFEFTQVGVAKVGGDGEVVREQPGEVVLLVRYHSIVEPVRVVFLPDRPVPEMRGFRPINKIDTFVISRLQELRIKPAELAPDHVFLRRAYLDALGVLPAPAETRAFLADADPKKRERLIDALLARPEFAEFWAQKWSDLLRNEEKALDKKGVAVFFRWIAAQLAADRPLNEFARDVLAAKGSTYENPPANFWRAVRDPLARSESVAQVFLGVRIGCARCHNHPFDRWTIDDYYSFGALFARVDYRVLENSKRDALDKHEFVGEQVVWQNRTGEMTHPRTKRAAPPRFLGARAPNVGDDRLGAVADWVAAPDNPFFARAQVNRVWLHLMGRGLVDPNDDFRATNPPSNPELLEWLAADFAKHKFSLKHAVRTVMTSRTYQLAATVRDRTTMGDELHHSHATVQPLEAEQLLDALSSVTGVPVRFAGYPVGLRANQIPAPPQTGRRGFDGMGEKFLKTFGKPERLLTCECERNDDPGLLQAFQLITGELMNALVKDHDGRLGKGLSAGRTDAELLDEFYLAALCRKPTPVEEKKLLAYLAGAKDRRAAWEDVLWALLNSKEFLLRR</sequence>
<feature type="signal peptide" evidence="1">
    <location>
        <begin position="1"/>
        <end position="20"/>
    </location>
</feature>
<dbReference type="Pfam" id="PF07587">
    <property type="entry name" value="PSD1"/>
    <property type="match status" value="1"/>
</dbReference>
<dbReference type="Proteomes" id="UP001272242">
    <property type="component" value="Unassembled WGS sequence"/>
</dbReference>
<feature type="domain" description="DUF1553" evidence="3">
    <location>
        <begin position="474"/>
        <end position="708"/>
    </location>
</feature>
<feature type="chain" id="PRO_5046236723" evidence="1">
    <location>
        <begin position="21"/>
        <end position="735"/>
    </location>
</feature>
<dbReference type="EMBL" id="JAXBLV010000186">
    <property type="protein sequence ID" value="MDY3560921.1"/>
    <property type="molecule type" value="Genomic_DNA"/>
</dbReference>
<keyword evidence="5" id="KW-1185">Reference proteome</keyword>
<dbReference type="PANTHER" id="PTHR35889">
    <property type="entry name" value="CYCLOINULO-OLIGOSACCHARIDE FRUCTANOTRANSFERASE-RELATED"/>
    <property type="match status" value="1"/>
</dbReference>
<keyword evidence="1" id="KW-0732">Signal</keyword>
<dbReference type="InterPro" id="IPR022655">
    <property type="entry name" value="DUF1553"/>
</dbReference>
<evidence type="ECO:0000313" key="4">
    <source>
        <dbReference type="EMBL" id="MDY3560921.1"/>
    </source>
</evidence>
<comment type="caution">
    <text evidence="4">The sequence shown here is derived from an EMBL/GenBank/DDBJ whole genome shotgun (WGS) entry which is preliminary data.</text>
</comment>
<evidence type="ECO:0000259" key="3">
    <source>
        <dbReference type="Pfam" id="PF07587"/>
    </source>
</evidence>
<dbReference type="Gene3D" id="2.60.40.1080">
    <property type="match status" value="1"/>
</dbReference>
<proteinExistence type="predicted"/>
<name>A0ABU5F4U9_9BACT</name>
<evidence type="ECO:0000256" key="1">
    <source>
        <dbReference type="SAM" id="SignalP"/>
    </source>
</evidence>
<organism evidence="4 5">
    <name type="scientific">Gemmata algarum</name>
    <dbReference type="NCBI Taxonomy" id="2975278"/>
    <lineage>
        <taxon>Bacteria</taxon>
        <taxon>Pseudomonadati</taxon>
        <taxon>Planctomycetota</taxon>
        <taxon>Planctomycetia</taxon>
        <taxon>Gemmatales</taxon>
        <taxon>Gemmataceae</taxon>
        <taxon>Gemmata</taxon>
    </lineage>
</organism>
<reference evidence="5" key="1">
    <citation type="journal article" date="2023" name="Mar. Drugs">
        <title>Gemmata algarum, a Novel Planctomycete Isolated from an Algal Mat, Displays Antimicrobial Activity.</title>
        <authorList>
            <person name="Kumar G."/>
            <person name="Kallscheuer N."/>
            <person name="Kashif M."/>
            <person name="Ahamad S."/>
            <person name="Jagadeeshwari U."/>
            <person name="Pannikurungottu S."/>
            <person name="Haufschild T."/>
            <person name="Kabuu M."/>
            <person name="Sasikala C."/>
            <person name="Jogler C."/>
            <person name="Ramana C."/>
        </authorList>
    </citation>
    <scope>NUCLEOTIDE SEQUENCE [LARGE SCALE GENOMIC DNA]</scope>
    <source>
        <strain evidence="5">JC673</strain>
    </source>
</reference>
<dbReference type="PANTHER" id="PTHR35889:SF3">
    <property type="entry name" value="F-BOX DOMAIN-CONTAINING PROTEIN"/>
    <property type="match status" value="1"/>
</dbReference>
<protein>
    <submittedName>
        <fullName evidence="4">DUF1549 and DUF1553 domain-containing protein</fullName>
    </submittedName>
</protein>
<feature type="domain" description="DUF1549" evidence="2">
    <location>
        <begin position="231"/>
        <end position="414"/>
    </location>
</feature>
<dbReference type="InterPro" id="IPR011444">
    <property type="entry name" value="DUF1549"/>
</dbReference>
<gene>
    <name evidence="4" type="ORF">R5W23_002170</name>
</gene>
<evidence type="ECO:0000259" key="2">
    <source>
        <dbReference type="Pfam" id="PF07583"/>
    </source>
</evidence>